<dbReference type="EMBL" id="BMAV01028256">
    <property type="protein sequence ID" value="GFS66762.1"/>
    <property type="molecule type" value="Genomic_DNA"/>
</dbReference>
<keyword evidence="1" id="KW-1133">Transmembrane helix</keyword>
<comment type="caution">
    <text evidence="2">The sequence shown here is derived from an EMBL/GenBank/DDBJ whole genome shotgun (WGS) entry which is preliminary data.</text>
</comment>
<feature type="transmembrane region" description="Helical" evidence="1">
    <location>
        <begin position="221"/>
        <end position="243"/>
    </location>
</feature>
<proteinExistence type="predicted"/>
<protein>
    <submittedName>
        <fullName evidence="2">Uncharacterized protein</fullName>
    </submittedName>
</protein>
<accession>A0A8X6MMF8</accession>
<keyword evidence="1" id="KW-0812">Transmembrane</keyword>
<gene>
    <name evidence="2" type="ORF">TNIN_333691</name>
</gene>
<evidence type="ECO:0000313" key="2">
    <source>
        <dbReference type="EMBL" id="GFS66762.1"/>
    </source>
</evidence>
<feature type="transmembrane region" description="Helical" evidence="1">
    <location>
        <begin position="28"/>
        <end position="47"/>
    </location>
</feature>
<keyword evidence="3" id="KW-1185">Reference proteome</keyword>
<name>A0A8X6MMF8_9ARAC</name>
<feature type="transmembrane region" description="Helical" evidence="1">
    <location>
        <begin position="87"/>
        <end position="108"/>
    </location>
</feature>
<evidence type="ECO:0000313" key="3">
    <source>
        <dbReference type="Proteomes" id="UP000886998"/>
    </source>
</evidence>
<organism evidence="2 3">
    <name type="scientific">Trichonephila inaurata madagascariensis</name>
    <dbReference type="NCBI Taxonomy" id="2747483"/>
    <lineage>
        <taxon>Eukaryota</taxon>
        <taxon>Metazoa</taxon>
        <taxon>Ecdysozoa</taxon>
        <taxon>Arthropoda</taxon>
        <taxon>Chelicerata</taxon>
        <taxon>Arachnida</taxon>
        <taxon>Araneae</taxon>
        <taxon>Araneomorphae</taxon>
        <taxon>Entelegynae</taxon>
        <taxon>Araneoidea</taxon>
        <taxon>Nephilidae</taxon>
        <taxon>Trichonephila</taxon>
        <taxon>Trichonephila inaurata</taxon>
    </lineage>
</organism>
<dbReference type="Proteomes" id="UP000886998">
    <property type="component" value="Unassembled WGS sequence"/>
</dbReference>
<sequence>METVTTSGHHFWCCSCRSTFIFVVRPDASVTTVIISLGLFAGVALSLRNLFNYFVTIVVPVKVFGVAPTGTFIFVVRPEASVTTSVIISGVVLAGVAVVIGTSILVVLPDESVTTSVIISGVVVSVFGAVNFVTISVTIVVPAGDLGVVFTGTFISVVLPDESVTISVTIVVPVKGFLGSPFRGICHLFVTIEFLSGILGVVFTGTFIFVVRPDASVTTSVIISGVVLAGVAVLTGTLILVVLPDESVTTFVIISGVVLSKVFRVVLTGTFILVVLPDESVKFFRQFYCCSCQGFWSRLYSSWGPKGFGVVFTGTFIFVVRPDASVTTSVIISGVVLAGVAVLTGTLILVVLPDESVTILSSFLGLYFRF</sequence>
<feature type="transmembrane region" description="Helical" evidence="1">
    <location>
        <begin position="54"/>
        <end position="75"/>
    </location>
</feature>
<feature type="transmembrane region" description="Helical" evidence="1">
    <location>
        <begin position="250"/>
        <end position="276"/>
    </location>
</feature>
<feature type="transmembrane region" description="Helical" evidence="1">
    <location>
        <begin position="332"/>
        <end position="352"/>
    </location>
</feature>
<dbReference type="AlphaFoldDB" id="A0A8X6MMF8"/>
<keyword evidence="1" id="KW-0472">Membrane</keyword>
<evidence type="ECO:0000256" key="1">
    <source>
        <dbReference type="SAM" id="Phobius"/>
    </source>
</evidence>
<feature type="transmembrane region" description="Helical" evidence="1">
    <location>
        <begin position="184"/>
        <end position="209"/>
    </location>
</feature>
<feature type="transmembrane region" description="Helical" evidence="1">
    <location>
        <begin position="117"/>
        <end position="141"/>
    </location>
</feature>
<feature type="transmembrane region" description="Helical" evidence="1">
    <location>
        <begin position="303"/>
        <end position="320"/>
    </location>
</feature>
<reference evidence="2" key="1">
    <citation type="submission" date="2020-08" db="EMBL/GenBank/DDBJ databases">
        <title>Multicomponent nature underlies the extraordinary mechanical properties of spider dragline silk.</title>
        <authorList>
            <person name="Kono N."/>
            <person name="Nakamura H."/>
            <person name="Mori M."/>
            <person name="Yoshida Y."/>
            <person name="Ohtoshi R."/>
            <person name="Malay A.D."/>
            <person name="Moran D.A.P."/>
            <person name="Tomita M."/>
            <person name="Numata K."/>
            <person name="Arakawa K."/>
        </authorList>
    </citation>
    <scope>NUCLEOTIDE SEQUENCE</scope>
</reference>